<protein>
    <submittedName>
        <fullName evidence="4">Autotransporter domain-containing protein</fullName>
    </submittedName>
</protein>
<proteinExistence type="predicted"/>
<dbReference type="PROSITE" id="PS51208">
    <property type="entry name" value="AUTOTRANSPORTER"/>
    <property type="match status" value="1"/>
</dbReference>
<feature type="compositionally biased region" description="Acidic residues" evidence="1">
    <location>
        <begin position="641"/>
        <end position="656"/>
    </location>
</feature>
<dbReference type="InterPro" id="IPR011050">
    <property type="entry name" value="Pectin_lyase_fold/virulence"/>
</dbReference>
<comment type="caution">
    <text evidence="4">The sequence shown here is derived from an EMBL/GenBank/DDBJ whole genome shotgun (WGS) entry which is preliminary data.</text>
</comment>
<dbReference type="InterPro" id="IPR005546">
    <property type="entry name" value="Autotransporte_beta"/>
</dbReference>
<evidence type="ECO:0000259" key="3">
    <source>
        <dbReference type="PROSITE" id="PS51208"/>
    </source>
</evidence>
<dbReference type="Pfam" id="PF03797">
    <property type="entry name" value="Autotransporter"/>
    <property type="match status" value="1"/>
</dbReference>
<reference evidence="4 5" key="1">
    <citation type="submission" date="2019-12" db="EMBL/GenBank/DDBJ databases">
        <title>Genomic-based taxomic classification of the family Erythrobacteraceae.</title>
        <authorList>
            <person name="Xu L."/>
        </authorList>
    </citation>
    <scope>NUCLEOTIDE SEQUENCE [LARGE SCALE GENOMIC DNA]</scope>
    <source>
        <strain evidence="4 5">S36</strain>
    </source>
</reference>
<dbReference type="InterPro" id="IPR036709">
    <property type="entry name" value="Autotransporte_beta_dom_sf"/>
</dbReference>
<dbReference type="SUPFAM" id="SSF51126">
    <property type="entry name" value="Pectin lyase-like"/>
    <property type="match status" value="1"/>
</dbReference>
<dbReference type="SMART" id="SM00869">
    <property type="entry name" value="Autotransporter"/>
    <property type="match status" value="1"/>
</dbReference>
<dbReference type="RefSeq" id="WP_161391229.1">
    <property type="nucleotide sequence ID" value="NZ_JBHSCP010000001.1"/>
</dbReference>
<dbReference type="Gene3D" id="2.40.128.130">
    <property type="entry name" value="Autotransporter beta-domain"/>
    <property type="match status" value="1"/>
</dbReference>
<dbReference type="OrthoDB" id="7195851at2"/>
<dbReference type="Gene3D" id="2.160.20.20">
    <property type="match status" value="1"/>
</dbReference>
<feature type="chain" id="PRO_5026232502" evidence="2">
    <location>
        <begin position="37"/>
        <end position="1021"/>
    </location>
</feature>
<feature type="domain" description="Autotransporter" evidence="3">
    <location>
        <begin position="742"/>
        <end position="1021"/>
    </location>
</feature>
<dbReference type="InterPro" id="IPR012332">
    <property type="entry name" value="Autotransporter_pectin_lyase_C"/>
</dbReference>
<evidence type="ECO:0000256" key="2">
    <source>
        <dbReference type="SAM" id="SignalP"/>
    </source>
</evidence>
<organism evidence="4 5">
    <name type="scientific">Croceibacterium xixiisoli</name>
    <dbReference type="NCBI Taxonomy" id="1476466"/>
    <lineage>
        <taxon>Bacteria</taxon>
        <taxon>Pseudomonadati</taxon>
        <taxon>Pseudomonadota</taxon>
        <taxon>Alphaproteobacteria</taxon>
        <taxon>Sphingomonadales</taxon>
        <taxon>Erythrobacteraceae</taxon>
        <taxon>Croceibacterium</taxon>
    </lineage>
</organism>
<keyword evidence="2" id="KW-0732">Signal</keyword>
<evidence type="ECO:0000256" key="1">
    <source>
        <dbReference type="SAM" id="MobiDB-lite"/>
    </source>
</evidence>
<evidence type="ECO:0000313" key="4">
    <source>
        <dbReference type="EMBL" id="MXO99513.1"/>
    </source>
</evidence>
<accession>A0A6I4TYR9</accession>
<dbReference type="AlphaFoldDB" id="A0A6I4TYR9"/>
<dbReference type="SUPFAM" id="SSF103515">
    <property type="entry name" value="Autotransporter"/>
    <property type="match status" value="1"/>
</dbReference>
<sequence length="1021" mass="103493">MIIKTRSKPIHALLLLGTSKAALLAAVLAAPAPAFACTPAAANGVTVSCSGANDGYGTGTENDVTVNVQTGARVEGDKTGIALGDGAHITTLTSTLVSGSEAAISLGEDADVLIAGRVESGGFGVLAGSGSVYLLRNGSITITNPDDVPDEDDYAAINLRGEGKASISGSIITRGDLVQGVHMEAAAEVEVTSTGSIRTEGNYSSGIVLSSFEEAGQQRMVTMAGSISTAGLYAYGIDARDAVDEGLVSTRTTTIHTGTITTTGDGASGILASFAPDSESNVTIGGAITTSGEQAHGLFIGVAGGGSAPIHLTSGARIAAQGVNSHAIALAASGEFPGVGEAVIRIDEGAHLSSTNAAVIGTVDDPETPVDPSVSRLNTHITIAGTVARATTSDVAIDLGAGDERITLLPTYDVTGVIDGGDGFDTFVLDGEAGTSGTIALIVGNSARATNFEDIRKTGAGTWTITGTVPGNLPLPVGTVEAGTLVMDGNVANLALNVRPGATLGGSGRLGAVTMQGGTLAPGSSSGAGIATLTTGNLTLDAASTLAIKVNDQGGSDRLVVNGTVALGGATLAVQEIAGNSFGGINPFVYTILDNDGADAITGQFGTVTNTLAFLTPTVSYAGGSGNDVVLTLTPNNVPPDPEEPEEPVEPEEPEEPTPLFPTAAVTANQTSAASALDDLDQTEGSDAALAYNQILFMTTPQARQIFDLASGEAHASMQYALADVGDLFTRNLQRRSALAAMAPGGIGLWLGVLGQDSRRSGDGNAADLATRSYGINGGVDLLHMALGADGSLRAGLAGGYIRSDADVDARLSRADIDSTMVGGWLALESGAFQLSAAVGAGWHKLDMERELLAGAIDRTVENRRDARSIGVSAQMRFDIDLQSLRLSPIATLDVTRVTLDATQETGAGALNLRLDRASYTGARAGGGIELGYATGALDSHLRVIYEHELGDGTPLQRARFDGSPDAFITRGAVRRDSGVAVGVGLGYSLTPTLRLTATYDGSFNQDQTRHRGGIGLGMRF</sequence>
<keyword evidence="5" id="KW-1185">Reference proteome</keyword>
<feature type="region of interest" description="Disordered" evidence="1">
    <location>
        <begin position="634"/>
        <end position="660"/>
    </location>
</feature>
<feature type="signal peptide" evidence="2">
    <location>
        <begin position="1"/>
        <end position="36"/>
    </location>
</feature>
<evidence type="ECO:0000313" key="5">
    <source>
        <dbReference type="Proteomes" id="UP000469430"/>
    </source>
</evidence>
<name>A0A6I4TYR9_9SPHN</name>
<dbReference type="EMBL" id="WTYJ01000002">
    <property type="protein sequence ID" value="MXO99513.1"/>
    <property type="molecule type" value="Genomic_DNA"/>
</dbReference>
<gene>
    <name evidence="4" type="ORF">GRI97_10985</name>
</gene>
<dbReference type="Proteomes" id="UP000469430">
    <property type="component" value="Unassembled WGS sequence"/>
</dbReference>